<evidence type="ECO:0000313" key="2">
    <source>
        <dbReference type="Proteomes" id="UP000824120"/>
    </source>
</evidence>
<dbReference type="AlphaFoldDB" id="A0A9J5Y903"/>
<dbReference type="Proteomes" id="UP000824120">
    <property type="component" value="Chromosome 7"/>
</dbReference>
<dbReference type="EMBL" id="JACXVP010000007">
    <property type="protein sequence ID" value="KAG5596589.1"/>
    <property type="molecule type" value="Genomic_DNA"/>
</dbReference>
<name>A0A9J5Y903_SOLCO</name>
<accession>A0A9J5Y903</accession>
<gene>
    <name evidence="1" type="ORF">H5410_037821</name>
</gene>
<organism evidence="1 2">
    <name type="scientific">Solanum commersonii</name>
    <name type="common">Commerson's wild potato</name>
    <name type="synonym">Commerson's nightshade</name>
    <dbReference type="NCBI Taxonomy" id="4109"/>
    <lineage>
        <taxon>Eukaryota</taxon>
        <taxon>Viridiplantae</taxon>
        <taxon>Streptophyta</taxon>
        <taxon>Embryophyta</taxon>
        <taxon>Tracheophyta</taxon>
        <taxon>Spermatophyta</taxon>
        <taxon>Magnoliopsida</taxon>
        <taxon>eudicotyledons</taxon>
        <taxon>Gunneridae</taxon>
        <taxon>Pentapetalae</taxon>
        <taxon>asterids</taxon>
        <taxon>lamiids</taxon>
        <taxon>Solanales</taxon>
        <taxon>Solanaceae</taxon>
        <taxon>Solanoideae</taxon>
        <taxon>Solaneae</taxon>
        <taxon>Solanum</taxon>
    </lineage>
</organism>
<reference evidence="1 2" key="1">
    <citation type="submission" date="2020-09" db="EMBL/GenBank/DDBJ databases">
        <title>De no assembly of potato wild relative species, Solanum commersonii.</title>
        <authorList>
            <person name="Cho K."/>
        </authorList>
    </citation>
    <scope>NUCLEOTIDE SEQUENCE [LARGE SCALE GENOMIC DNA]</scope>
    <source>
        <strain evidence="1">LZ3.2</strain>
        <tissue evidence="1">Leaf</tissue>
    </source>
</reference>
<protein>
    <submittedName>
        <fullName evidence="1">Uncharacterized protein</fullName>
    </submittedName>
</protein>
<evidence type="ECO:0000313" key="1">
    <source>
        <dbReference type="EMBL" id="KAG5596589.1"/>
    </source>
</evidence>
<comment type="caution">
    <text evidence="1">The sequence shown here is derived from an EMBL/GenBank/DDBJ whole genome shotgun (WGS) entry which is preliminary data.</text>
</comment>
<proteinExistence type="predicted"/>
<sequence length="82" mass="9590">MKDALLFSLVLAQRVFDYEDIGWVRHRSKKFHDPFVMTKANIEKLKKDVPSSLKAEVDKTPSKRGVEILLLQFLDHPYLNMC</sequence>
<keyword evidence="2" id="KW-1185">Reference proteome</keyword>